<dbReference type="GeneID" id="27337085"/>
<evidence type="ECO:0000313" key="7">
    <source>
        <dbReference type="Proteomes" id="UP000053328"/>
    </source>
</evidence>
<reference evidence="6 7" key="1">
    <citation type="submission" date="2015-01" db="EMBL/GenBank/DDBJ databases">
        <title>The Genome Sequence of Exophiala spinifera CBS89968.</title>
        <authorList>
            <consortium name="The Broad Institute Genomics Platform"/>
            <person name="Cuomo C."/>
            <person name="de Hoog S."/>
            <person name="Gorbushina A."/>
            <person name="Stielow B."/>
            <person name="Teixiera M."/>
            <person name="Abouelleil A."/>
            <person name="Chapman S.B."/>
            <person name="Priest M."/>
            <person name="Young S.K."/>
            <person name="Wortman J."/>
            <person name="Nusbaum C."/>
            <person name="Birren B."/>
        </authorList>
    </citation>
    <scope>NUCLEOTIDE SEQUENCE [LARGE SCALE GENOMIC DNA]</scope>
    <source>
        <strain evidence="6 7">CBS 89968</strain>
    </source>
</reference>
<dbReference type="VEuPathDB" id="FungiDB:PV08_10002"/>
<gene>
    <name evidence="6" type="ORF">PV08_10002</name>
</gene>
<accession>A0A0D2BNL5</accession>
<evidence type="ECO:0000256" key="4">
    <source>
        <dbReference type="ARBA" id="ARBA00022691"/>
    </source>
</evidence>
<organism evidence="6 7">
    <name type="scientific">Exophiala spinifera</name>
    <dbReference type="NCBI Taxonomy" id="91928"/>
    <lineage>
        <taxon>Eukaryota</taxon>
        <taxon>Fungi</taxon>
        <taxon>Dikarya</taxon>
        <taxon>Ascomycota</taxon>
        <taxon>Pezizomycotina</taxon>
        <taxon>Eurotiomycetes</taxon>
        <taxon>Chaetothyriomycetidae</taxon>
        <taxon>Chaetothyriales</taxon>
        <taxon>Herpotrichiellaceae</taxon>
        <taxon>Exophiala</taxon>
    </lineage>
</organism>
<comment type="similarity">
    <text evidence="1">Belongs to the methyltransferase superfamily.</text>
</comment>
<sequence>MFKPIQSTTVYGDADWVAYLLGRPEYPSSLYNIIRAHHAKHGNGKWNRIVDIGSGIGVALTGFAEDFEVLHVSDPSASNLHKACRFLTTWMQCHGAKATLEFSQSEGEFADQLVGYSSSDMVICAVAAHFMDPDGLVQSASNMLRPGGTLAIFTYMHPSFPNQSRAFTEAYLDSLMSSIISSSRDNSKASSVLWQAMSRMYCGGGGQDNVPLPAKLLTKRHRYHINASQGEMTCQGKALKYLPAGVDLPPVRISPSEKIIALESGEDAGGDGWTFEMNKKSLFDFIATVGKPIGEEDNEEVLASYATFGKIFDEECPSGFTLARWPCKIAIGTRK</sequence>
<dbReference type="GO" id="GO:0008757">
    <property type="term" value="F:S-adenosylmethionine-dependent methyltransferase activity"/>
    <property type="evidence" value="ECO:0007669"/>
    <property type="project" value="InterPro"/>
</dbReference>
<feature type="domain" description="Methyltransferase type 11" evidence="5">
    <location>
        <begin position="50"/>
        <end position="152"/>
    </location>
</feature>
<dbReference type="PANTHER" id="PTHR44942">
    <property type="entry name" value="METHYLTRANSF_11 DOMAIN-CONTAINING PROTEIN"/>
    <property type="match status" value="1"/>
</dbReference>
<keyword evidence="3" id="KW-0808">Transferase</keyword>
<dbReference type="InterPro" id="IPR013216">
    <property type="entry name" value="Methyltransf_11"/>
</dbReference>
<evidence type="ECO:0000256" key="3">
    <source>
        <dbReference type="ARBA" id="ARBA00022679"/>
    </source>
</evidence>
<dbReference type="InterPro" id="IPR029063">
    <property type="entry name" value="SAM-dependent_MTases_sf"/>
</dbReference>
<proteinExistence type="inferred from homology"/>
<keyword evidence="2" id="KW-0489">Methyltransferase</keyword>
<dbReference type="InterPro" id="IPR051052">
    <property type="entry name" value="Diverse_substrate_MTase"/>
</dbReference>
<evidence type="ECO:0000259" key="5">
    <source>
        <dbReference type="Pfam" id="PF08241"/>
    </source>
</evidence>
<dbReference type="Pfam" id="PF08241">
    <property type="entry name" value="Methyltransf_11"/>
    <property type="match status" value="1"/>
</dbReference>
<keyword evidence="7" id="KW-1185">Reference proteome</keyword>
<dbReference type="Proteomes" id="UP000053328">
    <property type="component" value="Unassembled WGS sequence"/>
</dbReference>
<dbReference type="PANTHER" id="PTHR44942:SF4">
    <property type="entry name" value="METHYLTRANSFERASE TYPE 11 DOMAIN-CONTAINING PROTEIN"/>
    <property type="match status" value="1"/>
</dbReference>
<dbReference type="EMBL" id="KN847498">
    <property type="protein sequence ID" value="KIW12724.1"/>
    <property type="molecule type" value="Genomic_DNA"/>
</dbReference>
<dbReference type="OrthoDB" id="10027013at2759"/>
<evidence type="ECO:0000256" key="2">
    <source>
        <dbReference type="ARBA" id="ARBA00022603"/>
    </source>
</evidence>
<evidence type="ECO:0000256" key="1">
    <source>
        <dbReference type="ARBA" id="ARBA00008361"/>
    </source>
</evidence>
<protein>
    <recommendedName>
        <fullName evidence="5">Methyltransferase type 11 domain-containing protein</fullName>
    </recommendedName>
</protein>
<dbReference type="AlphaFoldDB" id="A0A0D2BNL5"/>
<evidence type="ECO:0000313" key="6">
    <source>
        <dbReference type="EMBL" id="KIW12724.1"/>
    </source>
</evidence>
<dbReference type="Gene3D" id="3.40.50.150">
    <property type="entry name" value="Vaccinia Virus protein VP39"/>
    <property type="match status" value="1"/>
</dbReference>
<dbReference type="RefSeq" id="XP_016232940.1">
    <property type="nucleotide sequence ID" value="XM_016384317.1"/>
</dbReference>
<dbReference type="SUPFAM" id="SSF53335">
    <property type="entry name" value="S-adenosyl-L-methionine-dependent methyltransferases"/>
    <property type="match status" value="1"/>
</dbReference>
<dbReference type="GO" id="GO:0032259">
    <property type="term" value="P:methylation"/>
    <property type="evidence" value="ECO:0007669"/>
    <property type="project" value="UniProtKB-KW"/>
</dbReference>
<keyword evidence="4" id="KW-0949">S-adenosyl-L-methionine</keyword>
<name>A0A0D2BNL5_9EURO</name>
<dbReference type="HOGENOM" id="CLU_813732_0_0_1"/>
<dbReference type="CDD" id="cd02440">
    <property type="entry name" value="AdoMet_MTases"/>
    <property type="match status" value="1"/>
</dbReference>
<dbReference type="STRING" id="91928.A0A0D2BNL5"/>